<dbReference type="PANTHER" id="PTHR12110:SF52">
    <property type="entry name" value="XYLOSE ISOMERASE"/>
    <property type="match status" value="1"/>
</dbReference>
<feature type="domain" description="Xylose isomerase-like TIM barrel" evidence="2">
    <location>
        <begin position="56"/>
        <end position="285"/>
    </location>
</feature>
<name>A0A3A9ZX82_9ACTN</name>
<keyword evidence="3" id="KW-0413">Isomerase</keyword>
<evidence type="ECO:0000259" key="2">
    <source>
        <dbReference type="Pfam" id="PF01261"/>
    </source>
</evidence>
<dbReference type="Pfam" id="PF01261">
    <property type="entry name" value="AP_endonuc_2"/>
    <property type="match status" value="1"/>
</dbReference>
<dbReference type="EMBL" id="RBAN01000004">
    <property type="protein sequence ID" value="RKN52780.1"/>
    <property type="molecule type" value="Genomic_DNA"/>
</dbReference>
<organism evidence="3 4">
    <name type="scientific">Micromonospora costi</name>
    <dbReference type="NCBI Taxonomy" id="1530042"/>
    <lineage>
        <taxon>Bacteria</taxon>
        <taxon>Bacillati</taxon>
        <taxon>Actinomycetota</taxon>
        <taxon>Actinomycetes</taxon>
        <taxon>Micromonosporales</taxon>
        <taxon>Micromonosporaceae</taxon>
        <taxon>Micromonospora</taxon>
    </lineage>
</organism>
<sequence>MSAGPASTVDALDVPSGRPAAVPTPPPGDPRLARLSLNQKTTDRWSVAEAVTGCVRAGLPAIGLWREPVQAIGVPAAARLVADAGLRVSSLCRGGFLTAAEPAARRRALDDNRHAVDEAAGLGAACLVMVVGGLPEGSRDLAGARERMAEGIAELAPYAAECGVRLALEPMHPIFCADRGVLSTLGQALDLAERFPAEQVGVVVDTFHVWWDPDVLPQIQRASGRIASFQVCDWITPLPPDALLSRGMMGDGHIDFPLLRRAVEDAGYDGDVEVEIFNADVWAADPDAVVATLARRYVTHVLSDRLAG</sequence>
<proteinExistence type="predicted"/>
<dbReference type="GO" id="GO:0016853">
    <property type="term" value="F:isomerase activity"/>
    <property type="evidence" value="ECO:0007669"/>
    <property type="project" value="UniProtKB-KW"/>
</dbReference>
<dbReference type="InterPro" id="IPR013022">
    <property type="entry name" value="Xyl_isomerase-like_TIM-brl"/>
</dbReference>
<evidence type="ECO:0000313" key="4">
    <source>
        <dbReference type="Proteomes" id="UP000279968"/>
    </source>
</evidence>
<keyword evidence="4" id="KW-1185">Reference proteome</keyword>
<evidence type="ECO:0000313" key="3">
    <source>
        <dbReference type="EMBL" id="RKN52780.1"/>
    </source>
</evidence>
<comment type="caution">
    <text evidence="3">The sequence shown here is derived from an EMBL/GenBank/DDBJ whole genome shotgun (WGS) entry which is preliminary data.</text>
</comment>
<evidence type="ECO:0000256" key="1">
    <source>
        <dbReference type="SAM" id="MobiDB-lite"/>
    </source>
</evidence>
<protein>
    <submittedName>
        <fullName evidence="3">Sugar phosphate isomerase/epimerase</fullName>
    </submittedName>
</protein>
<reference evidence="3 4" key="1">
    <citation type="journal article" date="2015" name="Int. J. Syst. Evol. Microbiol.">
        <title>Micromonospora costi sp. nov., isolated from a leaf of Costus speciosus.</title>
        <authorList>
            <person name="Thawai C."/>
        </authorList>
    </citation>
    <scope>NUCLEOTIDE SEQUENCE [LARGE SCALE GENOMIC DNA]</scope>
    <source>
        <strain evidence="3 4">CS1-12</strain>
    </source>
</reference>
<dbReference type="AlphaFoldDB" id="A0A3A9ZX82"/>
<dbReference type="PANTHER" id="PTHR12110">
    <property type="entry name" value="HYDROXYPYRUVATE ISOMERASE"/>
    <property type="match status" value="1"/>
</dbReference>
<dbReference type="Proteomes" id="UP000279968">
    <property type="component" value="Unassembled WGS sequence"/>
</dbReference>
<gene>
    <name evidence="3" type="ORF">D7193_23395</name>
</gene>
<feature type="region of interest" description="Disordered" evidence="1">
    <location>
        <begin position="1"/>
        <end position="32"/>
    </location>
</feature>
<dbReference type="InterPro" id="IPR036237">
    <property type="entry name" value="Xyl_isomerase-like_sf"/>
</dbReference>
<dbReference type="OrthoDB" id="9787068at2"/>
<dbReference type="Gene3D" id="3.20.20.150">
    <property type="entry name" value="Divalent-metal-dependent TIM barrel enzymes"/>
    <property type="match status" value="1"/>
</dbReference>
<dbReference type="SUPFAM" id="SSF51658">
    <property type="entry name" value="Xylose isomerase-like"/>
    <property type="match status" value="1"/>
</dbReference>
<dbReference type="InterPro" id="IPR050312">
    <property type="entry name" value="IolE/XylAMocC-like"/>
</dbReference>
<accession>A0A3A9ZX82</accession>